<dbReference type="Proteomes" id="UP000024635">
    <property type="component" value="Unassembled WGS sequence"/>
</dbReference>
<evidence type="ECO:0000256" key="6">
    <source>
        <dbReference type="ARBA" id="ARBA00066938"/>
    </source>
</evidence>
<protein>
    <recommendedName>
        <fullName evidence="6">protein O-GlcNAcase</fullName>
        <ecNumber evidence="6">3.2.1.169</ecNumber>
    </recommendedName>
    <alternativeName>
        <fullName evidence="3">Beta-N-acetylhexosaminidase</fullName>
    </alternativeName>
    <alternativeName>
        <fullName evidence="7">Beta-hexosaminidase</fullName>
    </alternativeName>
</protein>
<dbReference type="InterPro" id="IPR017853">
    <property type="entry name" value="GH"/>
</dbReference>
<evidence type="ECO:0000256" key="3">
    <source>
        <dbReference type="ARBA" id="ARBA00030512"/>
    </source>
</evidence>
<gene>
    <name evidence="10" type="primary">Acey_s0069.g342</name>
    <name evidence="10" type="synonym">Acey-oga-1</name>
    <name evidence="10" type="ORF">Y032_0069g342</name>
</gene>
<dbReference type="Gene3D" id="3.20.20.80">
    <property type="entry name" value="Glycosidases"/>
    <property type="match status" value="1"/>
</dbReference>
<dbReference type="OrthoDB" id="9975416at2759"/>
<feature type="region of interest" description="Disordered" evidence="8">
    <location>
        <begin position="1"/>
        <end position="24"/>
    </location>
</feature>
<feature type="domain" description="GH84" evidence="9">
    <location>
        <begin position="30"/>
        <end position="305"/>
    </location>
</feature>
<organism evidence="10 11">
    <name type="scientific">Ancylostoma ceylanicum</name>
    <dbReference type="NCBI Taxonomy" id="53326"/>
    <lineage>
        <taxon>Eukaryota</taxon>
        <taxon>Metazoa</taxon>
        <taxon>Ecdysozoa</taxon>
        <taxon>Nematoda</taxon>
        <taxon>Chromadorea</taxon>
        <taxon>Rhabditida</taxon>
        <taxon>Rhabditina</taxon>
        <taxon>Rhabditomorpha</taxon>
        <taxon>Strongyloidea</taxon>
        <taxon>Ancylostomatidae</taxon>
        <taxon>Ancylostomatinae</taxon>
        <taxon>Ancylostoma</taxon>
    </lineage>
</organism>
<evidence type="ECO:0000256" key="8">
    <source>
        <dbReference type="SAM" id="MobiDB-lite"/>
    </source>
</evidence>
<evidence type="ECO:0000256" key="5">
    <source>
        <dbReference type="ARBA" id="ARBA00052136"/>
    </source>
</evidence>
<evidence type="ECO:0000256" key="7">
    <source>
        <dbReference type="ARBA" id="ARBA00076634"/>
    </source>
</evidence>
<dbReference type="PANTHER" id="PTHR13170">
    <property type="entry name" value="O-GLCNACASE"/>
    <property type="match status" value="1"/>
</dbReference>
<comment type="caution">
    <text evidence="10">The sequence shown here is derived from an EMBL/GenBank/DDBJ whole genome shotgun (WGS) entry which is preliminary data.</text>
</comment>
<evidence type="ECO:0000259" key="9">
    <source>
        <dbReference type="PROSITE" id="PS52009"/>
    </source>
</evidence>
<proteinExistence type="predicted"/>
<dbReference type="EC" id="3.2.1.169" evidence="6"/>
<sequence length="838" mass="95486">MHSESPTLAKNSSLQHNSRDFSSKGTRPEFICGVVEGFYGRPWTLEQRKHLFARLNRLDLNTYVYAPKDDLKHRPQWRIPYNDEEAEILKSLIESAKTNNITFVYSLSPGIDIVYSKIEERICIKSKLDQVRMLGCESFALLFDDIECEMNETDRQHFSSFVAAQVDVTNEVYEYLGRPQFFFCPTEYCESRAVPCLEESEYLLTLGKDLVKDVHILWTGPRVISRHITVEHARSVAKVIGRKPLIWDNLHANDYDQKRVFMGDFSGRPVALKKEIAGLLMNPSCKYELNFVPIHTYADWNASDEDAPFTDLVNDEEDSSAVDTPRTARIYHPLRSLKKAIKLWVDEFNCASNRTVPPLPRTDSRVDPPDSTCEPSLVVDQNASQDSSSQLEDFLKSVVIPSPKFQPIEDEPTLNSLTADYGEPMETSVQATKKEEIAADVVDNSVDSSDVVMAELDGIRPADFNEISMLVDMFYLPFECGRRAMDLLEQFSWLYENALAMNGAHMPEQVLATTQDEWRRRFSILQNLIQTVNNVFKYIVDCPNKPLVSELIPYIWDAHGSCAVLLGIARWMSEGFVTIRPDEQPRSWTSDREDEPWMIGGGFLSECSKIIAPQGPLMNLFANRALLPLSIVNYLIRPYTSDDLDTLATLSITSVEKPNNSYALQKEAFLDRFILPFLETYPQHCFLAQEFVASGDIKLISAVSAHRDARTLFAQMPEYISSLKEKYRRREDCKIEPCEIDKWFPIVPEDVLEVYPAWLDARLLVDAYDAVPTKKLVQTVASTLYINGCSGVFVAIPVSCEDHVNFFSRIGFAELGKSIDERFLLLGHLLAIDEEFRE</sequence>
<comment type="catalytic activity">
    <reaction evidence="5">
        <text>3-O-(N-acetyl-beta-D-glucosaminyl)-L-threonyl-[protein] + H2O = L-threonyl-[protein] + N-acetyl-D-glucosamine</text>
        <dbReference type="Rhea" id="RHEA:48892"/>
        <dbReference type="Rhea" id="RHEA-COMP:11060"/>
        <dbReference type="Rhea" id="RHEA-COMP:12252"/>
        <dbReference type="ChEBI" id="CHEBI:15377"/>
        <dbReference type="ChEBI" id="CHEBI:30013"/>
        <dbReference type="ChEBI" id="CHEBI:90840"/>
        <dbReference type="ChEBI" id="CHEBI:506227"/>
        <dbReference type="EC" id="3.2.1.169"/>
    </reaction>
</comment>
<dbReference type="GO" id="GO:0102571">
    <property type="term" value="F:[protein]-3-O-(N-acetyl-D-glucosaminyl)-L-serine/L-threonine O-N-acetyl-alpha-D-glucosaminase activity"/>
    <property type="evidence" value="ECO:0007669"/>
    <property type="project" value="UniProtKB-EC"/>
</dbReference>
<dbReference type="PROSITE" id="PS52009">
    <property type="entry name" value="GH84"/>
    <property type="match status" value="1"/>
</dbReference>
<evidence type="ECO:0000313" key="11">
    <source>
        <dbReference type="Proteomes" id="UP000024635"/>
    </source>
</evidence>
<evidence type="ECO:0000256" key="1">
    <source>
        <dbReference type="ARBA" id="ARBA00022801"/>
    </source>
</evidence>
<dbReference type="PANTHER" id="PTHR13170:SF16">
    <property type="entry name" value="PROTEIN O-GLCNACASE"/>
    <property type="match status" value="1"/>
</dbReference>
<dbReference type="Gene3D" id="3.40.630.30">
    <property type="match status" value="1"/>
</dbReference>
<dbReference type="GO" id="GO:0009100">
    <property type="term" value="P:glycoprotein metabolic process"/>
    <property type="evidence" value="ECO:0007669"/>
    <property type="project" value="TreeGrafter"/>
</dbReference>
<reference evidence="11" key="1">
    <citation type="journal article" date="2015" name="Nat. Genet.">
        <title>The genome and transcriptome of the zoonotic hookworm Ancylostoma ceylanicum identify infection-specific gene families.</title>
        <authorList>
            <person name="Schwarz E.M."/>
            <person name="Hu Y."/>
            <person name="Antoshechkin I."/>
            <person name="Miller M.M."/>
            <person name="Sternberg P.W."/>
            <person name="Aroian R.V."/>
        </authorList>
    </citation>
    <scope>NUCLEOTIDE SEQUENCE</scope>
    <source>
        <strain evidence="11">HY135</strain>
    </source>
</reference>
<evidence type="ECO:0000256" key="4">
    <source>
        <dbReference type="ARBA" id="ARBA00050933"/>
    </source>
</evidence>
<name>A0A016TY28_9BILA</name>
<evidence type="ECO:0000313" key="10">
    <source>
        <dbReference type="EMBL" id="EYC07676.1"/>
    </source>
</evidence>
<dbReference type="Pfam" id="PF07555">
    <property type="entry name" value="NAGidase"/>
    <property type="match status" value="1"/>
</dbReference>
<keyword evidence="2" id="KW-0326">Glycosidase</keyword>
<dbReference type="AlphaFoldDB" id="A0A016TY28"/>
<evidence type="ECO:0000256" key="2">
    <source>
        <dbReference type="ARBA" id="ARBA00023295"/>
    </source>
</evidence>
<dbReference type="InterPro" id="IPR011496">
    <property type="entry name" value="O-GlcNAcase_cat"/>
</dbReference>
<dbReference type="EMBL" id="JARK01001405">
    <property type="protein sequence ID" value="EYC07676.1"/>
    <property type="molecule type" value="Genomic_DNA"/>
</dbReference>
<dbReference type="FunFam" id="3.20.20.80:FF:000009">
    <property type="entry name" value="O-GlcNAcase BT_4395"/>
    <property type="match status" value="1"/>
</dbReference>
<keyword evidence="11" id="KW-1185">Reference proteome</keyword>
<feature type="region of interest" description="Disordered" evidence="8">
    <location>
        <begin position="358"/>
        <end position="384"/>
    </location>
</feature>
<comment type="catalytic activity">
    <reaction evidence="4">
        <text>3-O-(N-acetyl-beta-D-glucosaminyl)-L-seryl-[protein] + H2O = N-acetyl-D-glucosamine + L-seryl-[protein]</text>
        <dbReference type="Rhea" id="RHEA:48876"/>
        <dbReference type="Rhea" id="RHEA-COMP:9863"/>
        <dbReference type="Rhea" id="RHEA-COMP:12251"/>
        <dbReference type="ChEBI" id="CHEBI:15377"/>
        <dbReference type="ChEBI" id="CHEBI:29999"/>
        <dbReference type="ChEBI" id="CHEBI:90838"/>
        <dbReference type="ChEBI" id="CHEBI:506227"/>
        <dbReference type="EC" id="3.2.1.169"/>
    </reaction>
</comment>
<dbReference type="InterPro" id="IPR051822">
    <property type="entry name" value="Glycosyl_Hydrolase_84"/>
</dbReference>
<dbReference type="Gene3D" id="1.20.58.240">
    <property type="entry name" value="STAT, domain 1"/>
    <property type="match status" value="1"/>
</dbReference>
<feature type="compositionally biased region" description="Polar residues" evidence="8">
    <location>
        <begin position="1"/>
        <end position="16"/>
    </location>
</feature>
<keyword evidence="1" id="KW-0378">Hydrolase</keyword>
<dbReference type="STRING" id="53326.A0A016TY28"/>
<accession>A0A016TY28</accession>
<dbReference type="SUPFAM" id="SSF51445">
    <property type="entry name" value="(Trans)glycosidases"/>
    <property type="match status" value="1"/>
</dbReference>
<dbReference type="GO" id="GO:0016231">
    <property type="term" value="F:beta-N-acetylglucosaminidase activity"/>
    <property type="evidence" value="ECO:0007669"/>
    <property type="project" value="TreeGrafter"/>
</dbReference>